<dbReference type="OrthoDB" id="9788279at2"/>
<dbReference type="SUPFAM" id="SSF52833">
    <property type="entry name" value="Thioredoxin-like"/>
    <property type="match status" value="1"/>
</dbReference>
<dbReference type="KEGG" id="afy:BW247_15905"/>
<dbReference type="InterPro" id="IPR000866">
    <property type="entry name" value="AhpC/TSA"/>
</dbReference>
<dbReference type="PANTHER" id="PTHR42852">
    <property type="entry name" value="THIOL:DISULFIDE INTERCHANGE PROTEIN DSBE"/>
    <property type="match status" value="1"/>
</dbReference>
<dbReference type="GO" id="GO:0016209">
    <property type="term" value="F:antioxidant activity"/>
    <property type="evidence" value="ECO:0007669"/>
    <property type="project" value="InterPro"/>
</dbReference>
<dbReference type="InterPro" id="IPR013766">
    <property type="entry name" value="Thioredoxin_domain"/>
</dbReference>
<dbReference type="PANTHER" id="PTHR42852:SF17">
    <property type="entry name" value="THIOREDOXIN-LIKE PROTEIN HI_1115"/>
    <property type="match status" value="1"/>
</dbReference>
<dbReference type="InterPro" id="IPR036249">
    <property type="entry name" value="Thioredoxin-like_sf"/>
</dbReference>
<keyword evidence="3" id="KW-1185">Reference proteome</keyword>
<evidence type="ECO:0000313" key="3">
    <source>
        <dbReference type="Proteomes" id="UP000243807"/>
    </source>
</evidence>
<name>A0A1P8UKN1_9GAMM</name>
<dbReference type="Proteomes" id="UP000243807">
    <property type="component" value="Chromosome"/>
</dbReference>
<dbReference type="Gene3D" id="3.40.30.10">
    <property type="entry name" value="Glutaredoxin"/>
    <property type="match status" value="1"/>
</dbReference>
<proteinExistence type="predicted"/>
<organism evidence="2 3">
    <name type="scientific">Acidihalobacter ferrooxydans</name>
    <dbReference type="NCBI Taxonomy" id="1765967"/>
    <lineage>
        <taxon>Bacteria</taxon>
        <taxon>Pseudomonadati</taxon>
        <taxon>Pseudomonadota</taxon>
        <taxon>Gammaproteobacteria</taxon>
        <taxon>Chromatiales</taxon>
        <taxon>Ectothiorhodospiraceae</taxon>
        <taxon>Acidihalobacter</taxon>
    </lineage>
</organism>
<accession>A0A1P8UKN1</accession>
<dbReference type="EMBL" id="CP019434">
    <property type="protein sequence ID" value="APZ44390.1"/>
    <property type="molecule type" value="Genomic_DNA"/>
</dbReference>
<dbReference type="Pfam" id="PF00578">
    <property type="entry name" value="AhpC-TSA"/>
    <property type="match status" value="1"/>
</dbReference>
<evidence type="ECO:0000259" key="1">
    <source>
        <dbReference type="PROSITE" id="PS51352"/>
    </source>
</evidence>
<reference evidence="2 3" key="1">
    <citation type="submission" date="2017-01" db="EMBL/GenBank/DDBJ databases">
        <title>Draft sequence of Acidihalobacter ferrooxidans strain DSM 14175 (strain V8).</title>
        <authorList>
            <person name="Khaleque H.N."/>
            <person name="Ramsay J.P."/>
            <person name="Murphy R.J.T."/>
            <person name="Kaksonen A.H."/>
            <person name="Boxall N.J."/>
            <person name="Watkin E.L.J."/>
        </authorList>
    </citation>
    <scope>NUCLEOTIDE SEQUENCE [LARGE SCALE GENOMIC DNA]</scope>
    <source>
        <strain evidence="2 3">V8</strain>
    </source>
</reference>
<sequence>MRWKPTRRGVLRLARDALILLLIYVAVLAWKGRNMAGGAAPPLRATDIAGQHVDLAAFRGKPVLVQFWGTWCPICRMELGSLQTLSQHWQIVTVAMQSGSTADIRAFMHKHHLDYTVISDPDGRIAQRWGVSEVPAGFVIGPKGDIRFRVVGLTSLWGLRARLWWAGL</sequence>
<evidence type="ECO:0000313" key="2">
    <source>
        <dbReference type="EMBL" id="APZ44390.1"/>
    </source>
</evidence>
<feature type="domain" description="Thioredoxin" evidence="1">
    <location>
        <begin position="34"/>
        <end position="168"/>
    </location>
</feature>
<dbReference type="RefSeq" id="WP_076838087.1">
    <property type="nucleotide sequence ID" value="NZ_CP019434.1"/>
</dbReference>
<dbReference type="InterPro" id="IPR050553">
    <property type="entry name" value="Thioredoxin_ResA/DsbE_sf"/>
</dbReference>
<dbReference type="STRING" id="1765967.BW247_15905"/>
<dbReference type="AlphaFoldDB" id="A0A1P8UKN1"/>
<gene>
    <name evidence="2" type="ORF">BW247_15905</name>
</gene>
<dbReference type="CDD" id="cd03011">
    <property type="entry name" value="TlpA_like_ScsD_MtbDsbE"/>
    <property type="match status" value="1"/>
</dbReference>
<dbReference type="PROSITE" id="PS51352">
    <property type="entry name" value="THIOREDOXIN_2"/>
    <property type="match status" value="1"/>
</dbReference>
<protein>
    <recommendedName>
        <fullName evidence="1">Thioredoxin domain-containing protein</fullName>
    </recommendedName>
</protein>
<dbReference type="GO" id="GO:0016491">
    <property type="term" value="F:oxidoreductase activity"/>
    <property type="evidence" value="ECO:0007669"/>
    <property type="project" value="InterPro"/>
</dbReference>